<gene>
    <name evidence="2" type="ORF">AB1Y20_015548</name>
</gene>
<dbReference type="EMBL" id="JBGBPQ010000003">
    <property type="protein sequence ID" value="KAL1526857.1"/>
    <property type="molecule type" value="Genomic_DNA"/>
</dbReference>
<dbReference type="AlphaFoldDB" id="A0AB34K0V6"/>
<evidence type="ECO:0000313" key="2">
    <source>
        <dbReference type="EMBL" id="KAL1526857.1"/>
    </source>
</evidence>
<proteinExistence type="predicted"/>
<dbReference type="GO" id="GO:0047372">
    <property type="term" value="F:monoacylglycerol lipase activity"/>
    <property type="evidence" value="ECO:0007669"/>
    <property type="project" value="TreeGrafter"/>
</dbReference>
<evidence type="ECO:0008006" key="4">
    <source>
        <dbReference type="Google" id="ProtNLM"/>
    </source>
</evidence>
<evidence type="ECO:0000256" key="1">
    <source>
        <dbReference type="SAM" id="SignalP"/>
    </source>
</evidence>
<feature type="signal peptide" evidence="1">
    <location>
        <begin position="1"/>
        <end position="21"/>
    </location>
</feature>
<dbReference type="GO" id="GO:0052651">
    <property type="term" value="P:monoacylglycerol catabolic process"/>
    <property type="evidence" value="ECO:0007669"/>
    <property type="project" value="TreeGrafter"/>
</dbReference>
<protein>
    <recommendedName>
        <fullName evidence="4">Serine aminopeptidase S33 domain-containing protein</fullName>
    </recommendedName>
</protein>
<comment type="caution">
    <text evidence="2">The sequence shown here is derived from an EMBL/GenBank/DDBJ whole genome shotgun (WGS) entry which is preliminary data.</text>
</comment>
<reference evidence="2 3" key="1">
    <citation type="journal article" date="2024" name="Science">
        <title>Giant polyketide synthase enzymes in the biosynthesis of giant marine polyether toxins.</title>
        <authorList>
            <person name="Fallon T.R."/>
            <person name="Shende V.V."/>
            <person name="Wierzbicki I.H."/>
            <person name="Pendleton A.L."/>
            <person name="Watervoot N.F."/>
            <person name="Auber R.P."/>
            <person name="Gonzalez D.J."/>
            <person name="Wisecaver J.H."/>
            <person name="Moore B.S."/>
        </authorList>
    </citation>
    <scope>NUCLEOTIDE SEQUENCE [LARGE SCALE GENOMIC DNA]</scope>
    <source>
        <strain evidence="2 3">12B1</strain>
    </source>
</reference>
<dbReference type="PANTHER" id="PTHR12277:SF194">
    <property type="entry name" value="FI04476P"/>
    <property type="match status" value="1"/>
</dbReference>
<organism evidence="2 3">
    <name type="scientific">Prymnesium parvum</name>
    <name type="common">Toxic golden alga</name>
    <dbReference type="NCBI Taxonomy" id="97485"/>
    <lineage>
        <taxon>Eukaryota</taxon>
        <taxon>Haptista</taxon>
        <taxon>Haptophyta</taxon>
        <taxon>Prymnesiophyceae</taxon>
        <taxon>Prymnesiales</taxon>
        <taxon>Prymnesiaceae</taxon>
        <taxon>Prymnesium</taxon>
    </lineage>
</organism>
<feature type="chain" id="PRO_5044186575" description="Serine aminopeptidase S33 domain-containing protein" evidence="1">
    <location>
        <begin position="22"/>
        <end position="384"/>
    </location>
</feature>
<dbReference type="InterPro" id="IPR029058">
    <property type="entry name" value="AB_hydrolase_fold"/>
</dbReference>
<dbReference type="Gene3D" id="3.40.50.1820">
    <property type="entry name" value="alpha/beta hydrolase"/>
    <property type="match status" value="1"/>
</dbReference>
<dbReference type="GO" id="GO:0005789">
    <property type="term" value="C:endoplasmic reticulum membrane"/>
    <property type="evidence" value="ECO:0007669"/>
    <property type="project" value="TreeGrafter"/>
</dbReference>
<keyword evidence="3" id="KW-1185">Reference proteome</keyword>
<keyword evidence="1" id="KW-0732">Signal</keyword>
<name>A0AB34K0V6_PRYPA</name>
<dbReference type="GO" id="GO:0006660">
    <property type="term" value="P:phosphatidylserine catabolic process"/>
    <property type="evidence" value="ECO:0007669"/>
    <property type="project" value="TreeGrafter"/>
</dbReference>
<dbReference type="Proteomes" id="UP001515480">
    <property type="component" value="Unassembled WGS sequence"/>
</dbReference>
<dbReference type="PANTHER" id="PTHR12277">
    <property type="entry name" value="ALPHA/BETA HYDROLASE DOMAIN-CONTAINING PROTEIN"/>
    <property type="match status" value="1"/>
</dbReference>
<sequence length="384" mass="41342">MWRRCGLFLAALAAAALMALALDPRAQALLVFLWWADWPPADWDAPLLPFPCISKSVCAWDAAEGAWLPPRPRGLDLNGLMLAPFEGVRVRNASAFRVATRRPDGAQLGVWVMHGPTPGEGGRRDVAIYAHGNGGNRALAHRVKLYEQARVEAARSSGGVARSRARCSAAPECRLRRAPAATQLLHDEASRIDTVVAFDYSGFAESGRGESAWDISEARVIDDMLTVDAWVKKALQPRTIIWWGHSLGTGVALGALERLADGAKISDASSLPAALVLEAPFTSVVDVAALQWGPLARLLSHSFHSLPRAARRLCPTLVIHGEYDSVVPIDQGRAVAMAAGGTFASFASGHNDIVLRKHQFARVVNEFLDESVFARNSSDCSSSS</sequence>
<accession>A0AB34K0V6</accession>
<dbReference type="SUPFAM" id="SSF53474">
    <property type="entry name" value="alpha/beta-Hydrolases"/>
    <property type="match status" value="1"/>
</dbReference>
<evidence type="ECO:0000313" key="3">
    <source>
        <dbReference type="Proteomes" id="UP001515480"/>
    </source>
</evidence>
<dbReference type="GO" id="GO:0004622">
    <property type="term" value="F:phosphatidylcholine lysophospholipase activity"/>
    <property type="evidence" value="ECO:0007669"/>
    <property type="project" value="TreeGrafter"/>
</dbReference>